<evidence type="ECO:0000313" key="4">
    <source>
        <dbReference type="Proteomes" id="UP000694867"/>
    </source>
</evidence>
<dbReference type="InterPro" id="IPR013961">
    <property type="entry name" value="RAI1"/>
</dbReference>
<keyword evidence="2" id="KW-0539">Nucleus</keyword>
<name>A0AAJ6VV84_9ACAR</name>
<dbReference type="InterPro" id="IPR039039">
    <property type="entry name" value="RAI1-like_fam"/>
</dbReference>
<dbReference type="GO" id="GO:0004518">
    <property type="term" value="F:nuclease activity"/>
    <property type="evidence" value="ECO:0007669"/>
    <property type="project" value="UniProtKB-KW"/>
</dbReference>
<dbReference type="GO" id="GO:0003723">
    <property type="term" value="F:RNA binding"/>
    <property type="evidence" value="ECO:0007669"/>
    <property type="project" value="UniProtKB-KW"/>
</dbReference>
<evidence type="ECO:0000259" key="3">
    <source>
        <dbReference type="Pfam" id="PF08652"/>
    </source>
</evidence>
<dbReference type="KEGG" id="goe:100900291"/>
<evidence type="ECO:0000256" key="1">
    <source>
        <dbReference type="ARBA" id="ARBA00006562"/>
    </source>
</evidence>
<dbReference type="GO" id="GO:0005829">
    <property type="term" value="C:cytosol"/>
    <property type="evidence" value="ECO:0007669"/>
    <property type="project" value="TreeGrafter"/>
</dbReference>
<feature type="domain" description="RAI1-like" evidence="3">
    <location>
        <begin position="31"/>
        <end position="370"/>
    </location>
</feature>
<dbReference type="PANTHER" id="PTHR12395:SF9">
    <property type="entry name" value="DECAPPING AND EXORIBONUCLEASE PROTEIN"/>
    <property type="match status" value="1"/>
</dbReference>
<dbReference type="GeneID" id="100900291"/>
<proteinExistence type="inferred from homology"/>
<dbReference type="Pfam" id="PF08652">
    <property type="entry name" value="RAI1"/>
    <property type="match status" value="1"/>
</dbReference>
<dbReference type="GO" id="GO:0000166">
    <property type="term" value="F:nucleotide binding"/>
    <property type="evidence" value="ECO:0007669"/>
    <property type="project" value="UniProtKB-KW"/>
</dbReference>
<keyword evidence="2" id="KW-0694">RNA-binding</keyword>
<evidence type="ECO:0000313" key="5">
    <source>
        <dbReference type="RefSeq" id="XP_003737799.1"/>
    </source>
</evidence>
<comment type="function">
    <text evidence="2">Decapping enzyme for NAD-capped RNAs: specifically hydrolyzes the nicotinamide adenine dinucleotide (NAD) cap from a subset of RNAs by removing the entire NAD moiety from the 5'-end of an NAD-capped RNA.</text>
</comment>
<reference evidence="5" key="1">
    <citation type="submission" date="2025-08" db="UniProtKB">
        <authorList>
            <consortium name="RefSeq"/>
        </authorList>
    </citation>
    <scope>IDENTIFICATION</scope>
</reference>
<keyword evidence="2" id="KW-0378">Hydrolase</keyword>
<dbReference type="GO" id="GO:0046872">
    <property type="term" value="F:metal ion binding"/>
    <property type="evidence" value="ECO:0007669"/>
    <property type="project" value="UniProtKB-KW"/>
</dbReference>
<accession>A0AAJ6VV84</accession>
<dbReference type="GO" id="GO:0000956">
    <property type="term" value="P:nuclear-transcribed mRNA catabolic process"/>
    <property type="evidence" value="ECO:0007669"/>
    <property type="project" value="TreeGrafter"/>
</dbReference>
<comment type="cofactor">
    <cofactor evidence="2">
        <name>a divalent metal cation</name>
        <dbReference type="ChEBI" id="CHEBI:60240"/>
    </cofactor>
</comment>
<comment type="similarity">
    <text evidence="1 2">Belongs to the DXO/Dom3Z family.</text>
</comment>
<dbReference type="GO" id="GO:0110155">
    <property type="term" value="P:NAD-cap decapping"/>
    <property type="evidence" value="ECO:0007669"/>
    <property type="project" value="TreeGrafter"/>
</dbReference>
<dbReference type="GO" id="GO:0005634">
    <property type="term" value="C:nucleus"/>
    <property type="evidence" value="ECO:0007669"/>
    <property type="project" value="UniProtKB-SubCell"/>
</dbReference>
<organism evidence="4 5">
    <name type="scientific">Galendromus occidentalis</name>
    <name type="common">western predatory mite</name>
    <dbReference type="NCBI Taxonomy" id="34638"/>
    <lineage>
        <taxon>Eukaryota</taxon>
        <taxon>Metazoa</taxon>
        <taxon>Ecdysozoa</taxon>
        <taxon>Arthropoda</taxon>
        <taxon>Chelicerata</taxon>
        <taxon>Arachnida</taxon>
        <taxon>Acari</taxon>
        <taxon>Parasitiformes</taxon>
        <taxon>Mesostigmata</taxon>
        <taxon>Gamasina</taxon>
        <taxon>Phytoseioidea</taxon>
        <taxon>Phytoseiidae</taxon>
        <taxon>Typhlodrominae</taxon>
        <taxon>Galendromus</taxon>
    </lineage>
</organism>
<evidence type="ECO:0000256" key="2">
    <source>
        <dbReference type="RuleBase" id="RU367113"/>
    </source>
</evidence>
<gene>
    <name evidence="5" type="primary">LOC100900291</name>
</gene>
<sequence>MENFHYDVKDALPVPRPFSARNAPHLREQVELGNFCLKGDRQYVCDKSRMMYLIEPQSYENVNWDLNMAFESRIRKMSNLGEKIDHLLRWIMDNVEKFRAPCDREKLSNLHTDFVCYRGLLTAIMCSVFENKESWIMGVTKYRGSIYMCQYDTAEKIHREKFQPERLIRASGWGYKFEQFLTAPKPGGRPTPEEPNNEKEEYVSVVRTRLGESHSLLFGAEIDAVDPKVLQKKPHLKHSTRRYVEMKTSRRIDNDRQNETFLRYKTIKWWAQSYLIGIPRVICGFRNDDGIVERLESYPLGTLAHLGKRFWRQEDSVQFLHTFLHFVKKHAVDDRITLFEFMPSSHKIKCMLLPEHSHEFSQLRILPPWYTDFMDGVLE</sequence>
<keyword evidence="2" id="KW-0547">Nucleotide-binding</keyword>
<keyword evidence="2" id="KW-0479">Metal-binding</keyword>
<dbReference type="Proteomes" id="UP000694867">
    <property type="component" value="Unplaced"/>
</dbReference>
<dbReference type="AlphaFoldDB" id="A0AAJ6VV84"/>
<comment type="subcellular location">
    <subcellularLocation>
        <location evidence="2">Nucleus</location>
    </subcellularLocation>
</comment>
<dbReference type="PANTHER" id="PTHR12395">
    <property type="entry name" value="DOM-3 RELATED"/>
    <property type="match status" value="1"/>
</dbReference>
<protein>
    <recommendedName>
        <fullName evidence="2">Decapping nuclease</fullName>
        <ecNumber evidence="2">3.6.1.-</ecNumber>
    </recommendedName>
</protein>
<keyword evidence="2" id="KW-0540">Nuclease</keyword>
<dbReference type="GO" id="GO:0034353">
    <property type="term" value="F:mRNA 5'-diphosphatase activity"/>
    <property type="evidence" value="ECO:0007669"/>
    <property type="project" value="TreeGrafter"/>
</dbReference>
<dbReference type="RefSeq" id="XP_003737799.1">
    <property type="nucleotide sequence ID" value="XM_003737751.2"/>
</dbReference>
<dbReference type="EC" id="3.6.1.-" evidence="2"/>
<keyword evidence="4" id="KW-1185">Reference proteome</keyword>